<evidence type="ECO:0000313" key="2">
    <source>
        <dbReference type="Proteomes" id="UP001056778"/>
    </source>
</evidence>
<evidence type="ECO:0000313" key="1">
    <source>
        <dbReference type="EMBL" id="KAI4467665.1"/>
    </source>
</evidence>
<accession>A0ACB9TLW0</accession>
<proteinExistence type="predicted"/>
<name>A0ACB9TLW0_HOLOL</name>
<dbReference type="EMBL" id="CM043016">
    <property type="protein sequence ID" value="KAI4467665.1"/>
    <property type="molecule type" value="Genomic_DNA"/>
</dbReference>
<organism evidence="1 2">
    <name type="scientific">Holotrichia oblita</name>
    <name type="common">Chafer beetle</name>
    <dbReference type="NCBI Taxonomy" id="644536"/>
    <lineage>
        <taxon>Eukaryota</taxon>
        <taxon>Metazoa</taxon>
        <taxon>Ecdysozoa</taxon>
        <taxon>Arthropoda</taxon>
        <taxon>Hexapoda</taxon>
        <taxon>Insecta</taxon>
        <taxon>Pterygota</taxon>
        <taxon>Neoptera</taxon>
        <taxon>Endopterygota</taxon>
        <taxon>Coleoptera</taxon>
        <taxon>Polyphaga</taxon>
        <taxon>Scarabaeiformia</taxon>
        <taxon>Scarabaeidae</taxon>
        <taxon>Melolonthinae</taxon>
        <taxon>Holotrichia</taxon>
    </lineage>
</organism>
<comment type="caution">
    <text evidence="1">The sequence shown here is derived from an EMBL/GenBank/DDBJ whole genome shotgun (WGS) entry which is preliminary data.</text>
</comment>
<keyword evidence="2" id="KW-1185">Reference proteome</keyword>
<protein>
    <submittedName>
        <fullName evidence="1">Ribonuclease p subunit p21</fullName>
    </submittedName>
</protein>
<reference evidence="1" key="1">
    <citation type="submission" date="2022-04" db="EMBL/GenBank/DDBJ databases">
        <title>Chromosome-scale genome assembly of Holotrichia oblita Faldermann.</title>
        <authorList>
            <person name="Rongchong L."/>
        </authorList>
    </citation>
    <scope>NUCLEOTIDE SEQUENCE</scope>
    <source>
        <strain evidence="1">81SQS9</strain>
    </source>
</reference>
<gene>
    <name evidence="1" type="ORF">MML48_2g00000989</name>
</gene>
<dbReference type="Proteomes" id="UP001056778">
    <property type="component" value="Chromosome 2"/>
</dbReference>
<sequence length="126" mass="14801">MVKLRKCVGKENLQRLNYLYQIGNIYAKSNCKQNNLLSSYYTNLMISISKKTVQRLEPNIKRNICKVCKNICVPGKNCKIRIKKQKIQYKCNICSSSKNYIAQQTYLWFDQTQSVNEILDYSQNKS</sequence>